<keyword evidence="2" id="KW-0472">Membrane</keyword>
<dbReference type="GO" id="GO:0005975">
    <property type="term" value="P:carbohydrate metabolic process"/>
    <property type="evidence" value="ECO:0007669"/>
    <property type="project" value="UniProtKB-ARBA"/>
</dbReference>
<accession>A0A3G6J8X3</accession>
<keyword evidence="2" id="KW-1133">Transmembrane helix</keyword>
<keyword evidence="2" id="KW-0812">Transmembrane</keyword>
<dbReference type="Gene3D" id="2.60.40.10">
    <property type="entry name" value="Immunoglobulins"/>
    <property type="match status" value="1"/>
</dbReference>
<evidence type="ECO:0000256" key="1">
    <source>
        <dbReference type="SAM" id="MobiDB-lite"/>
    </source>
</evidence>
<feature type="domain" description="DUF7507" evidence="3">
    <location>
        <begin position="2636"/>
        <end position="2738"/>
    </location>
</feature>
<organism evidence="4 5">
    <name type="scientific">Corynebacterium choanae</name>
    <dbReference type="NCBI Taxonomy" id="1862358"/>
    <lineage>
        <taxon>Bacteria</taxon>
        <taxon>Bacillati</taxon>
        <taxon>Actinomycetota</taxon>
        <taxon>Actinomycetes</taxon>
        <taxon>Mycobacteriales</taxon>
        <taxon>Corynebacteriaceae</taxon>
        <taxon>Corynebacterium</taxon>
    </lineage>
</organism>
<name>A0A3G6J8X3_9CORY</name>
<evidence type="ECO:0000313" key="5">
    <source>
        <dbReference type="Proteomes" id="UP000269019"/>
    </source>
</evidence>
<feature type="domain" description="DUF7507" evidence="3">
    <location>
        <begin position="2499"/>
        <end position="2607"/>
    </location>
</feature>
<feature type="domain" description="DUF7507" evidence="3">
    <location>
        <begin position="2894"/>
        <end position="2992"/>
    </location>
</feature>
<dbReference type="Gene3D" id="2.60.40.740">
    <property type="match status" value="1"/>
</dbReference>
<dbReference type="RefSeq" id="WP_123929792.1">
    <property type="nucleotide sequence ID" value="NZ_CP033896.1"/>
</dbReference>
<dbReference type="EMBL" id="CP033896">
    <property type="protein sequence ID" value="AZA14436.1"/>
    <property type="molecule type" value="Genomic_DNA"/>
</dbReference>
<dbReference type="OrthoDB" id="4412057at2"/>
<feature type="domain" description="DUF7507" evidence="3">
    <location>
        <begin position="1414"/>
        <end position="1526"/>
    </location>
</feature>
<keyword evidence="5" id="KW-1185">Reference proteome</keyword>
<protein>
    <submittedName>
        <fullName evidence="4">Translocon-associated protein beta (TRAPB)</fullName>
    </submittedName>
</protein>
<feature type="compositionally biased region" description="Basic and acidic residues" evidence="1">
    <location>
        <begin position="3787"/>
        <end position="3798"/>
    </location>
</feature>
<evidence type="ECO:0000256" key="2">
    <source>
        <dbReference type="SAM" id="Phobius"/>
    </source>
</evidence>
<feature type="domain" description="DUF7507" evidence="3">
    <location>
        <begin position="1839"/>
        <end position="1945"/>
    </location>
</feature>
<feature type="domain" description="DUF7507" evidence="3">
    <location>
        <begin position="1687"/>
        <end position="1807"/>
    </location>
</feature>
<evidence type="ECO:0000259" key="3">
    <source>
        <dbReference type="Pfam" id="PF24346"/>
    </source>
</evidence>
<feature type="region of interest" description="Disordered" evidence="1">
    <location>
        <begin position="3683"/>
        <end position="3743"/>
    </location>
</feature>
<proteinExistence type="predicted"/>
<feature type="domain" description="DUF7507" evidence="3">
    <location>
        <begin position="2364"/>
        <end position="2472"/>
    </location>
</feature>
<feature type="domain" description="DUF7507" evidence="3">
    <location>
        <begin position="1546"/>
        <end position="1612"/>
    </location>
</feature>
<dbReference type="NCBIfam" id="TIGR01451">
    <property type="entry name" value="B_ant_repeat"/>
    <property type="match status" value="8"/>
</dbReference>
<feature type="region of interest" description="Disordered" evidence="1">
    <location>
        <begin position="1822"/>
        <end position="1843"/>
    </location>
</feature>
<feature type="compositionally biased region" description="Low complexity" evidence="1">
    <location>
        <begin position="3727"/>
        <end position="3743"/>
    </location>
</feature>
<dbReference type="Proteomes" id="UP000269019">
    <property type="component" value="Chromosome"/>
</dbReference>
<feature type="domain" description="DUF7507" evidence="3">
    <location>
        <begin position="2112"/>
        <end position="2210"/>
    </location>
</feature>
<gene>
    <name evidence="4" type="ORF">CCHOA_10265</name>
</gene>
<feature type="domain" description="DUF7507" evidence="3">
    <location>
        <begin position="2230"/>
        <end position="2349"/>
    </location>
</feature>
<reference evidence="4 5" key="1">
    <citation type="submission" date="2018-11" db="EMBL/GenBank/DDBJ databases">
        <authorList>
            <person name="Kleinhagauer T."/>
            <person name="Glaeser S.P."/>
            <person name="Spergser J."/>
            <person name="Ruckert C."/>
            <person name="Kaempfer P."/>
            <person name="Busse H.-J."/>
        </authorList>
    </citation>
    <scope>NUCLEOTIDE SEQUENCE [LARGE SCALE GENOMIC DNA]</scope>
    <source>
        <strain evidence="4 5">200CH</strain>
    </source>
</reference>
<feature type="compositionally biased region" description="Polar residues" evidence="1">
    <location>
        <begin position="3684"/>
        <end position="3695"/>
    </location>
</feature>
<feature type="domain" description="DUF7507" evidence="3">
    <location>
        <begin position="3264"/>
        <end position="3367"/>
    </location>
</feature>
<feature type="domain" description="DUF7507" evidence="3">
    <location>
        <begin position="2762"/>
        <end position="2864"/>
    </location>
</feature>
<dbReference type="KEGG" id="ccho:CCHOA_10265"/>
<feature type="transmembrane region" description="Helical" evidence="2">
    <location>
        <begin position="3809"/>
        <end position="3829"/>
    </location>
</feature>
<dbReference type="PANTHER" id="PTHR34819">
    <property type="entry name" value="LARGE CYSTEINE-RICH PERIPLASMIC PROTEIN OMCB"/>
    <property type="match status" value="1"/>
</dbReference>
<feature type="domain" description="DUF7507" evidence="3">
    <location>
        <begin position="3012"/>
        <end position="3121"/>
    </location>
</feature>
<dbReference type="InterPro" id="IPR047589">
    <property type="entry name" value="DUF11_rpt"/>
</dbReference>
<sequence length="3837" mass="403029" precursor="true">MFPLTRSSQPLQSPPAFAGRRLLALLCSLVLAVAGIQIVAEPPVAHADIDGVKITTGDATAELGSQLAVTFNLNCSVSCQGLRIQLQRPEGVGGKPLVSSGFTVENADSDHPVLVYTKSGTDGLVTASAAWETVDHPGFAAKADIPWTATLNGNTTQGTIHTAITGKPKTSLKKGVSNQIPVPGQRVVYTIEYVREHGLGVTGYTGTIVDEIPAGLEEITIVNQDLTPGTTATYEQAVDAREYSKVIKARELSADYIHYDPETRKITIDIDKSVDAALSRERVAKITYTAKVNDTVANATRITNTVKLDPDSLHNLDGTKLASDAPGVAQPVERYITVRTAQGSVGKGGTGQQNKNNTDIQFYIRAKRPGTNDIFIDDQARIQQCLQYKERAFQSDKCTVPGGDNKQHLALTKFQVDAVTNFQQVASDNGQPQWMQSNSRPTVTFTVFNADRSQSKQLPVLAGETSNAGNATLKIPDDLGFAPVHFTAVVQGVPSDEYLTVRSYHRVTIPDELYVQNDDTRLDYVDAANDVTITYKEADGTDTKLQAGTMLNIYENLPDPKTGLVVVDNPTITGPEVSSNIRYALYNLSEEAFPPLGYISVPKGFSLDPSVLADQNWQECNDQATLEPGKVAYNPGLLQWELLAEGSPSGGQLWRFTAPDNVVVPGKSENRPCQFTIPVTSTGALGGTYSNPDLESQFPAFRIMVTTANPNQGLAKSSTFQANPYGIGWQELVAACRDNPANCQQQTQLCVEDPDSQACEDARSAYTKRKRWVQADGSLTVLDFAESRIEKYAWGDKDPTRDTRTTALAPQEGVADTSWATQQATFFLRVGTDGSVPYTDYVLYDALPTEESWVPINSKAATQEATAGTHKIYDQETGKVTSTAVNDNTLVPTLTGPIAIPVQSLFNEDLQKWERRAPRATIHYSTSSNPCRPEMAEAKQGPFPAEAQECTAFNAREGEWLTAEEVNATADGWSKIRYFRIAFEEPISGLFDIPVPMTMPTNDVSGNGIGDSDIAINRVAFRASNGKTNTDLGTLSPAAARVKYVPEYKINKSLLLPDVDGTFSAAKNAIDGADSDSYLVGVGDNVLFRITVTGKVPGVMLESPMIRDFIPPGLELVEVMTGTDETGALNTVGEVYSDYHDPVADAAVAAAADDGVIPQTPTAKVAWFPGPMDDQGVVNPQAPDGSRIPAQVTLKLRVTGDPVGVLHNVAFGTTREQASVPSGDSCAEKTPDDIAAGRTDNNCDRQSINVASAISGALFSLPDSAAADAELDDSTAKVTTLQPGDVQVQLLAADGSPLLVNPTTGKPDREGSPLIVNLGSDGTYRFPKVRPGNYQVQMTVKDDPAARERFQQAFMFTPATVADQPIAASGLIDGAVDDKDPFTAVTKTFTVPGPEAPGGQQNVPHVDFAVIQTNPSLTITKSPTTDTPRNLNDQAEFTINGSNNGNVPLTGVRLHDEWASSRNVTPVCVITDQTGKQRSGTQLLTTDGTTLAVGEQYSCTVTYTVAQADIDNQEPLHNTAKITGMFGKTPLEETSSAAIPVHTADPSFTLDKQLENSTDLHVGDAAVFLITFTNTGNVTLHNVAISDKFSAAETVINLVCAENKDGLDATKATDAVVTIPTVAPNGVIYCRGQFIASKEFLENQTKEVNVAAAVPSYMRRDDNGDLVPTLLQSATAEAAVQPRPSQPAIEVKKEVATGADSFGHTTQGSLENGGVIPFRITLTNTGDVRLTQVTITDELTGRDAGAQHLEVQRCVDAASQGAVGGNGKISLAAGEQVICSATITYTQDDIDAQHPLVNTVSVTAQAKQLVDDKEQLVTVTEAEDRTDDNAATVTPPAPAPSLEMQKTAAAPRAILLPGDTVPYTFVITNNGNQTVHDVAVEDEKFPGGNGITCAGDTRVLQPQESLTCTGTYTVTDTDAVAEKVGQLVNTAVATGKSPTNNAVRSASSTVTLPTGRPKLQLEKVVVPTEGVDLNNVQPDDVVTFRMTVTNVGSAPIDKVAIKDPIAQQWGAKKLVCPIVPRLGHDVVDYDNGVNGFLLADTDTEQSIGWLASQANPEDAQAVCLVSFAFPQAAIDQGVEHVNTATAVGVDAVGTEYESPQASAKVTGTQEGGLTLEKSSSATVDGPLVVGDEINYHFKFTNTGKVTLHNITLADELLSGRGIDPATFCPPFDLAPAAVHTCQSPVMSVTDADVDTTIANTATFSSEWPTSSFTAAPPAGSSNEVRHLVTKPEISLDKSVVNEKTGGFAIGDQVIYKLTVTNTGLVPVTGVYLEDQMLEARMDSDPEKATASRAYCPDHEDILTPAGASLAPEESATCYIGMMVTQADVDAGPNVVNEAYSAAETRQATATDRSTAVVNFVQTAELALTKAIDAAQPVYTEGDVVHYVFTVENTGQLTVRDITIDDPMLAEAGTTITCDKQLTKPGLAAGESAQCRADYVVTAADAAAAAATHTVTNTATAKGQPVRGEVVTSPPAEVSFQAGSPAMSIAKFARIVAGATGDLEHPQVQAGSVVEWSMVVTNSGNATAHDVQVTDALLADAADAACYANVSEADRQAGKRPAAGGTALDAIGDIAAGSTVTCFASTTITQAQVDGGVDNQTVNTAAVTRAVDNPGTDDPARTTAVQATAKVDNATKAGISLTKEVAPESAKQQYVAGDEIVYTFTVTNTGLVSLHDIAITDELFAAAAAGIVCQRTTLAPGEHTTCTSPVYTVTAADAEREHGALLNEAVVTATTPTDRTNLDGVNEQGQVTDSSEVTVTVGTPAISLTKTATPQTGVSADDMVTYTIIATNSGNTDLYKVHVTDPWFSADELSCSAAAATDPATGADLAVGEMITCTASRLLTQDEVDAGTPVENTATVTAESDGIATATTVETGQPVSVEATATARVTPSTKAALTLEKTVQDKQSIYAEGDEVAYQFVVTNTGDVTIHDVTLTDPLIDDTVHSCTPDRLAPGEQATCPVLRYTITADDVTRQAVANTATVTGLSPAQDDTTPVDQRPTASATAQVVTGYPAITITKTSDIAPGTQLVAGDTITYTIEIVNTGTTPATAVKLIDPMVAEVGEDQLHCSDPAVYGDGPGATLAQPNDAVNCTLVRKVSADDVNRFDAIANTATAEATFGSKQATPVSATATAPVASEPKISLVKQVKDPQTVYLAGDAVVYTFTITNEGTVDVTDVTINDALLASRSIAITCPATDLAVGATMVCESAPLTVTDDDVATGRVDNTATVVANVPRRAISNEDGREGVVQPPVISNESQHSISTGTPALSIEKVAATQQVSPGETVRYTITVRNIGTTPVEKIRISDDQILDRGGKFTCDDPAMLSGEGVLPVGATTTCVASEIASLPEDGSLQLHNTATVQGSYRNAKVTKIESTATVALNAPKPQLTAKIFDGSISDGDGQTPATAVELAPGEDFTVDFKLTNTGEGPLTAITVEVPGANFDTLALTILDDTGQPVTAIPTAQTPVTGLVLRVADDGNIILSAEETLPALALPPRYELSGNLRVDSAQIGHNTPITVEAADPRTGETVTARDDFFTKQRPAAPAGITTKLYIGEPTADTDGHGDGQTDDTAVQIPADTPVDVTLQITNTGQTGISGIVPTITGAGIDLKPGQVFILRDGDGNPATPEMAAAKPGLMLRVTGDGEIVFSDDEHNLPLLLAPGQQVTAALTITVAPGNTDHVAGTVSATDSQHNALSDNDPLYVMTGKPVDPSPEPSEPTKPTEPTEPLEPSTPGEPPVSSASSSKSPWWVVLVPVVGMLPVLAQLPGVPVPPIVSTAVPTPEAEVEQPEPRPDRPEPRRSGLLAQTGANVGTLSLLAVLLMVIGLVLVAARRRKGNEM</sequence>
<dbReference type="InterPro" id="IPR013783">
    <property type="entry name" value="Ig-like_fold"/>
</dbReference>
<feature type="domain" description="DUF7507" evidence="3">
    <location>
        <begin position="3137"/>
        <end position="3235"/>
    </location>
</feature>
<dbReference type="InterPro" id="IPR051172">
    <property type="entry name" value="Chlamydia_OmcB"/>
</dbReference>
<dbReference type="InterPro" id="IPR055354">
    <property type="entry name" value="DUF7507"/>
</dbReference>
<feature type="region of interest" description="Disordered" evidence="1">
    <location>
        <begin position="3777"/>
        <end position="3800"/>
    </location>
</feature>
<dbReference type="PANTHER" id="PTHR34819:SF3">
    <property type="entry name" value="CELL SURFACE PROTEIN"/>
    <property type="match status" value="1"/>
</dbReference>
<evidence type="ECO:0000313" key="4">
    <source>
        <dbReference type="EMBL" id="AZA14436.1"/>
    </source>
</evidence>
<dbReference type="Pfam" id="PF24346">
    <property type="entry name" value="DUF7507"/>
    <property type="match status" value="14"/>
</dbReference>